<feature type="modified residue" description="4-aspartylphosphate" evidence="6">
    <location>
        <position position="51"/>
    </location>
</feature>
<gene>
    <name evidence="9" type="ORF">IMZ08_03800</name>
</gene>
<dbReference type="PRINTS" id="PR00038">
    <property type="entry name" value="HTHLUXR"/>
</dbReference>
<evidence type="ECO:0000313" key="9">
    <source>
        <dbReference type="EMBL" id="MBE4907182.1"/>
    </source>
</evidence>
<sequence>MINLLIVDDHPAIGEGTKLILEQEADFKVDFIDPSLVTTIDFKKYQVFILDLYMPEMNGLVLTKNILATHPEAIILIYTGFEISTHFTLMIEAGVQGFISKTATKEQLITSIRCAMRDEVVIPLQLLKQLKKVEAKPVGSELEDFSLNTREQQILVEVAKGSTNREIAENLILSQRTVEYCLTGIFNKFGVKSRTEALNKANKYGLIPSQLIETE</sequence>
<keyword evidence="4" id="KW-0238">DNA-binding</keyword>
<comment type="caution">
    <text evidence="9">The sequence shown here is derived from an EMBL/GenBank/DDBJ whole genome shotgun (WGS) entry which is preliminary data.</text>
</comment>
<evidence type="ECO:0000259" key="8">
    <source>
        <dbReference type="PROSITE" id="PS50110"/>
    </source>
</evidence>
<dbReference type="PANTHER" id="PTHR43214:SF1">
    <property type="entry name" value="TRANSCRIPTIONAL REGULATORY PROTEIN COMA"/>
    <property type="match status" value="1"/>
</dbReference>
<dbReference type="InterPro" id="IPR016032">
    <property type="entry name" value="Sig_transdc_resp-reg_C-effctor"/>
</dbReference>
<dbReference type="InterPro" id="IPR000792">
    <property type="entry name" value="Tscrpt_reg_LuxR_C"/>
</dbReference>
<organism evidence="9 10">
    <name type="scientific">Litchfieldia luteola</name>
    <dbReference type="NCBI Taxonomy" id="682179"/>
    <lineage>
        <taxon>Bacteria</taxon>
        <taxon>Bacillati</taxon>
        <taxon>Bacillota</taxon>
        <taxon>Bacilli</taxon>
        <taxon>Bacillales</taxon>
        <taxon>Bacillaceae</taxon>
        <taxon>Litchfieldia</taxon>
    </lineage>
</organism>
<dbReference type="RefSeq" id="WP_193534656.1">
    <property type="nucleotide sequence ID" value="NZ_JADCLJ010000007.1"/>
</dbReference>
<dbReference type="Pfam" id="PF00196">
    <property type="entry name" value="GerE"/>
    <property type="match status" value="1"/>
</dbReference>
<evidence type="ECO:0000256" key="4">
    <source>
        <dbReference type="ARBA" id="ARBA00023125"/>
    </source>
</evidence>
<accession>A0ABR9QFB4</accession>
<dbReference type="SMART" id="SM00448">
    <property type="entry name" value="REC"/>
    <property type="match status" value="1"/>
</dbReference>
<dbReference type="InterPro" id="IPR039420">
    <property type="entry name" value="WalR-like"/>
</dbReference>
<dbReference type="Proteomes" id="UP001516662">
    <property type="component" value="Unassembled WGS sequence"/>
</dbReference>
<evidence type="ECO:0000313" key="10">
    <source>
        <dbReference type="Proteomes" id="UP001516662"/>
    </source>
</evidence>
<protein>
    <submittedName>
        <fullName evidence="9">Response regulator transcription factor</fullName>
    </submittedName>
</protein>
<dbReference type="EMBL" id="JADCLJ010000007">
    <property type="protein sequence ID" value="MBE4907182.1"/>
    <property type="molecule type" value="Genomic_DNA"/>
</dbReference>
<feature type="domain" description="HTH luxR-type" evidence="7">
    <location>
        <begin position="140"/>
        <end position="205"/>
    </location>
</feature>
<proteinExistence type="predicted"/>
<dbReference type="SUPFAM" id="SSF46894">
    <property type="entry name" value="C-terminal effector domain of the bipartite response regulators"/>
    <property type="match status" value="1"/>
</dbReference>
<dbReference type="PROSITE" id="PS50043">
    <property type="entry name" value="HTH_LUXR_2"/>
    <property type="match status" value="1"/>
</dbReference>
<keyword evidence="3" id="KW-0805">Transcription regulation</keyword>
<dbReference type="InterPro" id="IPR011006">
    <property type="entry name" value="CheY-like_superfamily"/>
</dbReference>
<evidence type="ECO:0000256" key="5">
    <source>
        <dbReference type="ARBA" id="ARBA00023163"/>
    </source>
</evidence>
<dbReference type="SMART" id="SM00421">
    <property type="entry name" value="HTH_LUXR"/>
    <property type="match status" value="1"/>
</dbReference>
<evidence type="ECO:0000256" key="3">
    <source>
        <dbReference type="ARBA" id="ARBA00023015"/>
    </source>
</evidence>
<keyword evidence="10" id="KW-1185">Reference proteome</keyword>
<comment type="subcellular location">
    <subcellularLocation>
        <location evidence="1">Cytoplasm</location>
    </subcellularLocation>
</comment>
<reference evidence="9 10" key="1">
    <citation type="submission" date="2020-10" db="EMBL/GenBank/DDBJ databases">
        <title>Bacillus sp. HD4P25, an endophyte from a halophyte.</title>
        <authorList>
            <person name="Sun J.-Q."/>
        </authorList>
    </citation>
    <scope>NUCLEOTIDE SEQUENCE [LARGE SCALE GENOMIC DNA]</scope>
    <source>
        <strain evidence="9 10">YIM 93174</strain>
    </source>
</reference>
<dbReference type="InterPro" id="IPR058245">
    <property type="entry name" value="NreC/VraR/RcsB-like_REC"/>
</dbReference>
<dbReference type="CDD" id="cd17535">
    <property type="entry name" value="REC_NarL-like"/>
    <property type="match status" value="1"/>
</dbReference>
<evidence type="ECO:0000259" key="7">
    <source>
        <dbReference type="PROSITE" id="PS50043"/>
    </source>
</evidence>
<dbReference type="Gene3D" id="3.40.50.2300">
    <property type="match status" value="1"/>
</dbReference>
<evidence type="ECO:0000256" key="1">
    <source>
        <dbReference type="ARBA" id="ARBA00004496"/>
    </source>
</evidence>
<dbReference type="SUPFAM" id="SSF52172">
    <property type="entry name" value="CheY-like"/>
    <property type="match status" value="1"/>
</dbReference>
<feature type="domain" description="Response regulatory" evidence="8">
    <location>
        <begin position="3"/>
        <end position="116"/>
    </location>
</feature>
<name>A0ABR9QFB4_9BACI</name>
<dbReference type="InterPro" id="IPR001789">
    <property type="entry name" value="Sig_transdc_resp-reg_receiver"/>
</dbReference>
<keyword evidence="2 6" id="KW-0597">Phosphoprotein</keyword>
<evidence type="ECO:0000256" key="2">
    <source>
        <dbReference type="ARBA" id="ARBA00022553"/>
    </source>
</evidence>
<keyword evidence="5" id="KW-0804">Transcription</keyword>
<dbReference type="CDD" id="cd06170">
    <property type="entry name" value="LuxR_C_like"/>
    <property type="match status" value="1"/>
</dbReference>
<dbReference type="PROSITE" id="PS50110">
    <property type="entry name" value="RESPONSE_REGULATORY"/>
    <property type="match status" value="1"/>
</dbReference>
<dbReference type="PANTHER" id="PTHR43214">
    <property type="entry name" value="TWO-COMPONENT RESPONSE REGULATOR"/>
    <property type="match status" value="1"/>
</dbReference>
<dbReference type="Pfam" id="PF00072">
    <property type="entry name" value="Response_reg"/>
    <property type="match status" value="1"/>
</dbReference>
<evidence type="ECO:0000256" key="6">
    <source>
        <dbReference type="PROSITE-ProRule" id="PRU00169"/>
    </source>
</evidence>